<reference evidence="2" key="1">
    <citation type="journal article" date="2021" name="PeerJ">
        <title>Extensive microbial diversity within the chicken gut microbiome revealed by metagenomics and culture.</title>
        <authorList>
            <person name="Gilroy R."/>
            <person name="Ravi A."/>
            <person name="Getino M."/>
            <person name="Pursley I."/>
            <person name="Horton D.L."/>
            <person name="Alikhan N.F."/>
            <person name="Baker D."/>
            <person name="Gharbi K."/>
            <person name="Hall N."/>
            <person name="Watson M."/>
            <person name="Adriaenssens E.M."/>
            <person name="Foster-Nyarko E."/>
            <person name="Jarju S."/>
            <person name="Secka A."/>
            <person name="Antonio M."/>
            <person name="Oren A."/>
            <person name="Chaudhuri R.R."/>
            <person name="La Ragione R."/>
            <person name="Hildebrand F."/>
            <person name="Pallen M.J."/>
        </authorList>
    </citation>
    <scope>NUCLEOTIDE SEQUENCE</scope>
    <source>
        <strain evidence="2">7318</strain>
    </source>
</reference>
<dbReference type="RefSeq" id="WP_303997552.1">
    <property type="nucleotide sequence ID" value="NZ_CASFWR010000013.1"/>
</dbReference>
<keyword evidence="1" id="KW-0472">Membrane</keyword>
<keyword evidence="1" id="KW-0812">Transmembrane</keyword>
<protein>
    <submittedName>
        <fullName evidence="2">Uncharacterized protein</fullName>
    </submittedName>
</protein>
<evidence type="ECO:0000313" key="2">
    <source>
        <dbReference type="EMBL" id="HJF85464.1"/>
    </source>
</evidence>
<name>A0A921HPP6_9FIRM</name>
<evidence type="ECO:0000256" key="1">
    <source>
        <dbReference type="SAM" id="Phobius"/>
    </source>
</evidence>
<feature type="transmembrane region" description="Helical" evidence="1">
    <location>
        <begin position="27"/>
        <end position="52"/>
    </location>
</feature>
<feature type="transmembrane region" description="Helical" evidence="1">
    <location>
        <begin position="251"/>
        <end position="267"/>
    </location>
</feature>
<proteinExistence type="predicted"/>
<sequence length="315" mass="37432">MRKKTFRERVKFYLRIRWRAFRRRPLVFLRYLFTILFFRSLGIIICLFLTVIPLPLNHLLQNMFNLNLSLNSFKEIVSSVRKMAFNFNHMLPSVSDVLRMMNTFLTNVNPYNLINIVRDIPMDLRQFMLKLLDYLRERFKDLRVFVKSLWPPRNSWRKLRLFIRAHTIILKRIVRNILMMVFSLLFVKILFFMVIPLLGIGAVYVIGFNVSLIIIAVLSLISSQLGALIGRLVNQSLIKLYDYMQKSERRFAVRLLLISVAIGYNYLKDVLITIRQIICQSIVIYIKNIKLSLFIIYIYYKNYFAGITSHKPAAK</sequence>
<accession>A0A921HPP6</accession>
<keyword evidence="1" id="KW-1133">Transmembrane helix</keyword>
<dbReference type="Proteomes" id="UP000780768">
    <property type="component" value="Unassembled WGS sequence"/>
</dbReference>
<reference evidence="2" key="2">
    <citation type="submission" date="2021-09" db="EMBL/GenBank/DDBJ databases">
        <authorList>
            <person name="Gilroy R."/>
        </authorList>
    </citation>
    <scope>NUCLEOTIDE SEQUENCE</scope>
    <source>
        <strain evidence="2">7318</strain>
    </source>
</reference>
<organism evidence="2 3">
    <name type="scientific">Megamonas hypermegale</name>
    <dbReference type="NCBI Taxonomy" id="158847"/>
    <lineage>
        <taxon>Bacteria</taxon>
        <taxon>Bacillati</taxon>
        <taxon>Bacillota</taxon>
        <taxon>Negativicutes</taxon>
        <taxon>Selenomonadales</taxon>
        <taxon>Selenomonadaceae</taxon>
        <taxon>Megamonas</taxon>
    </lineage>
</organism>
<feature type="transmembrane region" description="Helical" evidence="1">
    <location>
        <begin position="177"/>
        <end position="206"/>
    </location>
</feature>
<gene>
    <name evidence="2" type="ORF">K8V65_07380</name>
</gene>
<dbReference type="EMBL" id="DYVR01000202">
    <property type="protein sequence ID" value="HJF85464.1"/>
    <property type="molecule type" value="Genomic_DNA"/>
</dbReference>
<evidence type="ECO:0000313" key="3">
    <source>
        <dbReference type="Proteomes" id="UP000780768"/>
    </source>
</evidence>
<comment type="caution">
    <text evidence="2">The sequence shown here is derived from an EMBL/GenBank/DDBJ whole genome shotgun (WGS) entry which is preliminary data.</text>
</comment>
<feature type="transmembrane region" description="Helical" evidence="1">
    <location>
        <begin position="273"/>
        <end position="300"/>
    </location>
</feature>
<dbReference type="AlphaFoldDB" id="A0A921HPP6"/>